<name>A0A445AZN5_ARAHY</name>
<evidence type="ECO:0000313" key="2">
    <source>
        <dbReference type="Proteomes" id="UP000289738"/>
    </source>
</evidence>
<sequence length="203" mass="22204">MANYESFVALVHYRGSIKKKMRSDIKFIDKDPLSIFLKLSTSLLGVKRVEKLFYRIPISVLHDDVKYDSFVISSDEDLQVLHYCRGQFFEVKTPELLAKLVDVVSSSGGSNRNPQFSGHLACSSSMPVGASSVALVVTPKVVLVASPSFAFNLNHSGDAVVSEIGPSGEFTGGKTPNSSSNHTYAKRPPLICHAKSVRHPLTY</sequence>
<organism evidence="1 2">
    <name type="scientific">Arachis hypogaea</name>
    <name type="common">Peanut</name>
    <dbReference type="NCBI Taxonomy" id="3818"/>
    <lineage>
        <taxon>Eukaryota</taxon>
        <taxon>Viridiplantae</taxon>
        <taxon>Streptophyta</taxon>
        <taxon>Embryophyta</taxon>
        <taxon>Tracheophyta</taxon>
        <taxon>Spermatophyta</taxon>
        <taxon>Magnoliopsida</taxon>
        <taxon>eudicotyledons</taxon>
        <taxon>Gunneridae</taxon>
        <taxon>Pentapetalae</taxon>
        <taxon>rosids</taxon>
        <taxon>fabids</taxon>
        <taxon>Fabales</taxon>
        <taxon>Fabaceae</taxon>
        <taxon>Papilionoideae</taxon>
        <taxon>50 kb inversion clade</taxon>
        <taxon>dalbergioids sensu lato</taxon>
        <taxon>Dalbergieae</taxon>
        <taxon>Pterocarpus clade</taxon>
        <taxon>Arachis</taxon>
    </lineage>
</organism>
<proteinExistence type="predicted"/>
<gene>
    <name evidence="1" type="ORF">Ahy_B01g056849</name>
</gene>
<protein>
    <submittedName>
        <fullName evidence="1">Uncharacterized protein</fullName>
    </submittedName>
</protein>
<dbReference type="EMBL" id="SDMP01000011">
    <property type="protein sequence ID" value="RYR31903.1"/>
    <property type="molecule type" value="Genomic_DNA"/>
</dbReference>
<comment type="caution">
    <text evidence="1">The sequence shown here is derived from an EMBL/GenBank/DDBJ whole genome shotgun (WGS) entry which is preliminary data.</text>
</comment>
<reference evidence="1 2" key="1">
    <citation type="submission" date="2019-01" db="EMBL/GenBank/DDBJ databases">
        <title>Sequencing of cultivated peanut Arachis hypogaea provides insights into genome evolution and oil improvement.</title>
        <authorList>
            <person name="Chen X."/>
        </authorList>
    </citation>
    <scope>NUCLEOTIDE SEQUENCE [LARGE SCALE GENOMIC DNA]</scope>
    <source>
        <strain evidence="2">cv. Fuhuasheng</strain>
        <tissue evidence="1">Leaves</tissue>
    </source>
</reference>
<dbReference type="AlphaFoldDB" id="A0A445AZN5"/>
<accession>A0A445AZN5</accession>
<dbReference type="Proteomes" id="UP000289738">
    <property type="component" value="Chromosome B01"/>
</dbReference>
<keyword evidence="2" id="KW-1185">Reference proteome</keyword>
<evidence type="ECO:0000313" key="1">
    <source>
        <dbReference type="EMBL" id="RYR31903.1"/>
    </source>
</evidence>